<dbReference type="InterPro" id="IPR011250">
    <property type="entry name" value="OMP/PagP_B-barrel"/>
</dbReference>
<protein>
    <submittedName>
        <fullName evidence="5">Outer membrane beta-barrel protein</fullName>
    </submittedName>
</protein>
<proteinExistence type="inferred from homology"/>
<dbReference type="Proteomes" id="UP000760472">
    <property type="component" value="Unassembled WGS sequence"/>
</dbReference>
<evidence type="ECO:0000256" key="3">
    <source>
        <dbReference type="SAM" id="SignalP"/>
    </source>
</evidence>
<evidence type="ECO:0000313" key="6">
    <source>
        <dbReference type="Proteomes" id="UP000760472"/>
    </source>
</evidence>
<feature type="domain" description="Outer membrane protein OmpA-like transmembrane" evidence="4">
    <location>
        <begin position="25"/>
        <end position="163"/>
    </location>
</feature>
<keyword evidence="6" id="KW-1185">Reference proteome</keyword>
<keyword evidence="2" id="KW-0813">Transport</keyword>
<keyword evidence="2" id="KW-0626">Porin</keyword>
<keyword evidence="2" id="KW-0406">Ion transport</keyword>
<keyword evidence="3" id="KW-0732">Signal</keyword>
<dbReference type="Pfam" id="PF01389">
    <property type="entry name" value="OmpA_membrane"/>
    <property type="match status" value="1"/>
</dbReference>
<reference evidence="5 6" key="1">
    <citation type="submission" date="2021-02" db="EMBL/GenBank/DDBJ databases">
        <title>A novel species of genus Amphritea isolated from a fishpond in China.</title>
        <authorList>
            <person name="Lu H."/>
        </authorList>
    </citation>
    <scope>NUCLEOTIDE SEQUENCE [LARGE SCALE GENOMIC DNA]</scope>
    <source>
        <strain evidence="5 6">RP18W</strain>
    </source>
</reference>
<comment type="similarity">
    <text evidence="1">Belongs to the outer membrane OOP (TC 1.B.6) superfamily. OmpA family.</text>
</comment>
<organism evidence="5 6">
    <name type="scientific">Amphritea pacifica</name>
    <dbReference type="NCBI Taxonomy" id="2811233"/>
    <lineage>
        <taxon>Bacteria</taxon>
        <taxon>Pseudomonadati</taxon>
        <taxon>Pseudomonadota</taxon>
        <taxon>Gammaproteobacteria</taxon>
        <taxon>Oceanospirillales</taxon>
        <taxon>Oceanospirillaceae</taxon>
        <taxon>Amphritea</taxon>
    </lineage>
</organism>
<dbReference type="SUPFAM" id="SSF56925">
    <property type="entry name" value="OMPA-like"/>
    <property type="match status" value="1"/>
</dbReference>
<sequence length="184" mass="19348">MKKFLLGLGVVAFLSPAVANAGGGYLGASYGYTKLELSNTEKAALNSFGITVTDDSDQGYKIFGGYRYNDYFAVEAFYADFGDLELSNGAVTVSEEASGYGLSAVGLLPVTENIDLFAKAGVMRWSIDATSNIGGTAGNDGNDITFGVGAEYTLDVVTVRAEMERFEIGDSSMDLVSVGLALNF</sequence>
<accession>A0ABS2WCH8</accession>
<gene>
    <name evidence="5" type="ORF">JW498_18790</name>
</gene>
<feature type="signal peptide" evidence="3">
    <location>
        <begin position="1"/>
        <end position="21"/>
    </location>
</feature>
<evidence type="ECO:0000313" key="5">
    <source>
        <dbReference type="EMBL" id="MBN0989417.1"/>
    </source>
</evidence>
<dbReference type="Gene3D" id="2.40.160.20">
    <property type="match status" value="1"/>
</dbReference>
<evidence type="ECO:0000256" key="1">
    <source>
        <dbReference type="ARBA" id="ARBA00005710"/>
    </source>
</evidence>
<dbReference type="InterPro" id="IPR000498">
    <property type="entry name" value="OmpA-like_TM_dom"/>
</dbReference>
<comment type="caution">
    <text evidence="5">The sequence shown here is derived from an EMBL/GenBank/DDBJ whole genome shotgun (WGS) entry which is preliminary data.</text>
</comment>
<evidence type="ECO:0000256" key="2">
    <source>
        <dbReference type="ARBA" id="ARBA00023114"/>
    </source>
</evidence>
<name>A0ABS2WCH8_9GAMM</name>
<dbReference type="EMBL" id="JAFFZP010000040">
    <property type="protein sequence ID" value="MBN0989417.1"/>
    <property type="molecule type" value="Genomic_DNA"/>
</dbReference>
<keyword evidence="2" id="KW-0812">Transmembrane</keyword>
<dbReference type="RefSeq" id="WP_205214305.1">
    <property type="nucleotide sequence ID" value="NZ_JAFFZP010000040.1"/>
</dbReference>
<feature type="chain" id="PRO_5046346045" evidence="3">
    <location>
        <begin position="22"/>
        <end position="184"/>
    </location>
</feature>
<evidence type="ECO:0000259" key="4">
    <source>
        <dbReference type="Pfam" id="PF01389"/>
    </source>
</evidence>